<feature type="domain" description="Tail specific protease" evidence="2">
    <location>
        <begin position="357"/>
        <end position="547"/>
    </location>
</feature>
<dbReference type="Pfam" id="PF03572">
    <property type="entry name" value="Peptidase_S41"/>
    <property type="match status" value="1"/>
</dbReference>
<feature type="signal peptide" evidence="1">
    <location>
        <begin position="1"/>
        <end position="22"/>
    </location>
</feature>
<dbReference type="Gene3D" id="3.90.226.10">
    <property type="entry name" value="2-enoyl-CoA Hydratase, Chain A, domain 1"/>
    <property type="match status" value="1"/>
</dbReference>
<evidence type="ECO:0000259" key="2">
    <source>
        <dbReference type="Pfam" id="PF03572"/>
    </source>
</evidence>
<dbReference type="PANTHER" id="PTHR37049:SF4">
    <property type="entry name" value="RHODANESE DOMAIN-CONTAINING PROTEIN"/>
    <property type="match status" value="1"/>
</dbReference>
<dbReference type="InterPro" id="IPR052766">
    <property type="entry name" value="S41A_metabolite_peptidase"/>
</dbReference>
<dbReference type="PANTHER" id="PTHR37049">
    <property type="entry name" value="PEPTIDASE S41 FAMILY PROTEIN"/>
    <property type="match status" value="1"/>
</dbReference>
<dbReference type="InterPro" id="IPR005151">
    <property type="entry name" value="Tail-specific_protease"/>
</dbReference>
<evidence type="ECO:0000313" key="3">
    <source>
        <dbReference type="EMBL" id="KAK9719236.1"/>
    </source>
</evidence>
<evidence type="ECO:0000313" key="4">
    <source>
        <dbReference type="Proteomes" id="UP001479436"/>
    </source>
</evidence>
<keyword evidence="4" id="KW-1185">Reference proteome</keyword>
<sequence>MIISKPQSLILLVGLLQGLTLANPTPQIQQSDPCTTLSRSSGDFLTYDTVLECYRNIPFAENVREQTVSNLMKALQFYVFKNVAKEGPEGIDLIQELEDLLVANFTNDFDFQESVHEVFVPLNDGHVGYQPNCYRTMSFTQAFPLISYVDSENIQRVYILDHLVFRRGLYDKVKELSGVSVDKYLGMEVTEIDGVPVLEALQQFADEELGRTKDSQQRFEMLLANHALSSSGQWRSFFGYWASPGIVPDKSSVTYTIRSPQYASTTVTIPWIAVSQVKLNSFSDTQSYKKEFCDVDTTSPYGVQFLNPSTLGLLPEPGPGESEVENPSTPYGKFPVTLNNPIVSTGLLKFYQLDSNTGVLVLPTFSLGDKMTLNEFDTYMERGLDKFKQLGIKKLILDFTNNPGGSICLGYKLVNYLFPQIPRSQLYYQSDLSRTPLSMELSKRNSIWRCSNYFDPQENVLHGPLSCMLPGMTYNRGGEPSDFTHLMQYNCDYQVNRNIVREPWFQAQNVAIVTNGRCASTCSSVSNFLQRVLKVRTFVTSPFPSGTNPPISTAPGGMVFTYDNLLWQIVDAGLGKREDAPKKFPQKADFYFTIMENYGWNSSLPDEYAQRPATDRVVIDENKFFNPVDVWTEVSERMSCNKQQHHSKD</sequence>
<dbReference type="InterPro" id="IPR029045">
    <property type="entry name" value="ClpP/crotonase-like_dom_sf"/>
</dbReference>
<protein>
    <recommendedName>
        <fullName evidence="2">Tail specific protease domain-containing protein</fullName>
    </recommendedName>
</protein>
<dbReference type="EMBL" id="JASJQH010007056">
    <property type="protein sequence ID" value="KAK9719236.1"/>
    <property type="molecule type" value="Genomic_DNA"/>
</dbReference>
<proteinExistence type="predicted"/>
<name>A0ABR2W4S0_9FUNG</name>
<reference evidence="3 4" key="1">
    <citation type="submission" date="2023-04" db="EMBL/GenBank/DDBJ databases">
        <title>Genome of Basidiobolus ranarum AG-B5.</title>
        <authorList>
            <person name="Stajich J.E."/>
            <person name="Carter-House D."/>
            <person name="Gryganskyi A."/>
        </authorList>
    </citation>
    <scope>NUCLEOTIDE SEQUENCE [LARGE SCALE GENOMIC DNA]</scope>
    <source>
        <strain evidence="3 4">AG-B5</strain>
    </source>
</reference>
<evidence type="ECO:0000256" key="1">
    <source>
        <dbReference type="SAM" id="SignalP"/>
    </source>
</evidence>
<feature type="chain" id="PRO_5045482758" description="Tail specific protease domain-containing protein" evidence="1">
    <location>
        <begin position="23"/>
        <end position="649"/>
    </location>
</feature>
<comment type="caution">
    <text evidence="3">The sequence shown here is derived from an EMBL/GenBank/DDBJ whole genome shotgun (WGS) entry which is preliminary data.</text>
</comment>
<organism evidence="3 4">
    <name type="scientific">Basidiobolus ranarum</name>
    <dbReference type="NCBI Taxonomy" id="34480"/>
    <lineage>
        <taxon>Eukaryota</taxon>
        <taxon>Fungi</taxon>
        <taxon>Fungi incertae sedis</taxon>
        <taxon>Zoopagomycota</taxon>
        <taxon>Entomophthoromycotina</taxon>
        <taxon>Basidiobolomycetes</taxon>
        <taxon>Basidiobolales</taxon>
        <taxon>Basidiobolaceae</taxon>
        <taxon>Basidiobolus</taxon>
    </lineage>
</organism>
<dbReference type="SUPFAM" id="SSF52096">
    <property type="entry name" value="ClpP/crotonase"/>
    <property type="match status" value="1"/>
</dbReference>
<dbReference type="Proteomes" id="UP001479436">
    <property type="component" value="Unassembled WGS sequence"/>
</dbReference>
<keyword evidence="1" id="KW-0732">Signal</keyword>
<accession>A0ABR2W4S0</accession>
<gene>
    <name evidence="3" type="ORF">K7432_004930</name>
</gene>